<name>A0ABD0YVN6_9HEMI</name>
<keyword evidence="2" id="KW-1185">Reference proteome</keyword>
<gene>
    <name evidence="1" type="ORF">AAG570_006996</name>
</gene>
<dbReference type="Proteomes" id="UP001558652">
    <property type="component" value="Unassembled WGS sequence"/>
</dbReference>
<accession>A0ABD0YVN6</accession>
<dbReference type="AlphaFoldDB" id="A0ABD0YVN6"/>
<comment type="caution">
    <text evidence="1">The sequence shown here is derived from an EMBL/GenBank/DDBJ whole genome shotgun (WGS) entry which is preliminary data.</text>
</comment>
<dbReference type="EMBL" id="JBFDAA010000002">
    <property type="protein sequence ID" value="KAL1140019.1"/>
    <property type="molecule type" value="Genomic_DNA"/>
</dbReference>
<organism evidence="1 2">
    <name type="scientific">Ranatra chinensis</name>
    <dbReference type="NCBI Taxonomy" id="642074"/>
    <lineage>
        <taxon>Eukaryota</taxon>
        <taxon>Metazoa</taxon>
        <taxon>Ecdysozoa</taxon>
        <taxon>Arthropoda</taxon>
        <taxon>Hexapoda</taxon>
        <taxon>Insecta</taxon>
        <taxon>Pterygota</taxon>
        <taxon>Neoptera</taxon>
        <taxon>Paraneoptera</taxon>
        <taxon>Hemiptera</taxon>
        <taxon>Heteroptera</taxon>
        <taxon>Panheteroptera</taxon>
        <taxon>Nepomorpha</taxon>
        <taxon>Nepidae</taxon>
        <taxon>Ranatrinae</taxon>
        <taxon>Ranatra</taxon>
    </lineage>
</organism>
<evidence type="ECO:0000313" key="2">
    <source>
        <dbReference type="Proteomes" id="UP001558652"/>
    </source>
</evidence>
<protein>
    <submittedName>
        <fullName evidence="1">Uncharacterized protein</fullName>
    </submittedName>
</protein>
<sequence length="174" mass="19807">MCPRISLSLTGEIIPGKLDFRKLYQKWMGAKNFGSRTFFSNDEGVKKAVEKWPSDMEWSIFNEGIKKLVPRLKKCIEVEEGYVEKYTYFGTYHSNLILQDLATSQGFVLAYDVSVLFAGPSYYHIPHFQATVTFIKDGRLHTFPNIQHGLAVTPEQAKDLAAEAFINAFGWALQ</sequence>
<evidence type="ECO:0000313" key="1">
    <source>
        <dbReference type="EMBL" id="KAL1140019.1"/>
    </source>
</evidence>
<proteinExistence type="predicted"/>
<reference evidence="1 2" key="1">
    <citation type="submission" date="2024-07" db="EMBL/GenBank/DDBJ databases">
        <title>Chromosome-level genome assembly of the water stick insect Ranatra chinensis (Heteroptera: Nepidae).</title>
        <authorList>
            <person name="Liu X."/>
        </authorList>
    </citation>
    <scope>NUCLEOTIDE SEQUENCE [LARGE SCALE GENOMIC DNA]</scope>
    <source>
        <strain evidence="1">Cailab_2021Rc</strain>
        <tissue evidence="1">Muscle</tissue>
    </source>
</reference>